<dbReference type="OrthoDB" id="9810980at2"/>
<comment type="similarity">
    <text evidence="2">Belongs to the membrane fusion protein (MFP) (TC 8.A.1) family.</text>
</comment>
<evidence type="ECO:0000256" key="4">
    <source>
        <dbReference type="ARBA" id="ARBA00022692"/>
    </source>
</evidence>
<feature type="coiled-coil region" evidence="7">
    <location>
        <begin position="207"/>
        <end position="234"/>
    </location>
</feature>
<evidence type="ECO:0000313" key="13">
    <source>
        <dbReference type="Proteomes" id="UP000308271"/>
    </source>
</evidence>
<evidence type="ECO:0000259" key="11">
    <source>
        <dbReference type="Pfam" id="PF26002"/>
    </source>
</evidence>
<keyword evidence="4 9" id="KW-0812">Transmembrane</keyword>
<evidence type="ECO:0000256" key="7">
    <source>
        <dbReference type="SAM" id="Coils"/>
    </source>
</evidence>
<dbReference type="AlphaFoldDB" id="A0A5C4RZK1"/>
<dbReference type="InterPro" id="IPR050739">
    <property type="entry name" value="MFP"/>
</dbReference>
<dbReference type="PRINTS" id="PR01490">
    <property type="entry name" value="RTXTOXIND"/>
</dbReference>
<dbReference type="PANTHER" id="PTHR30386">
    <property type="entry name" value="MEMBRANE FUSION SUBUNIT OF EMRAB-TOLC MULTIDRUG EFFLUX PUMP"/>
    <property type="match status" value="1"/>
</dbReference>
<dbReference type="EMBL" id="VDCH01000038">
    <property type="protein sequence ID" value="TNJ36560.1"/>
    <property type="molecule type" value="Genomic_DNA"/>
</dbReference>
<keyword evidence="5 9" id="KW-1133">Transmembrane helix</keyword>
<comment type="caution">
    <text evidence="12">The sequence shown here is derived from an EMBL/GenBank/DDBJ whole genome shotgun (WGS) entry which is preliminary data.</text>
</comment>
<dbReference type="Proteomes" id="UP000308271">
    <property type="component" value="Unassembled WGS sequence"/>
</dbReference>
<keyword evidence="7" id="KW-0175">Coiled coil</keyword>
<dbReference type="SUPFAM" id="SSF111369">
    <property type="entry name" value="HlyD-like secretion proteins"/>
    <property type="match status" value="1"/>
</dbReference>
<keyword evidence="6 9" id="KW-0472">Membrane</keyword>
<dbReference type="PANTHER" id="PTHR30386:SF17">
    <property type="entry name" value="ALKALINE PROTEASE SECRETION PROTEIN APRE"/>
    <property type="match status" value="1"/>
</dbReference>
<keyword evidence="13" id="KW-1185">Reference proteome</keyword>
<evidence type="ECO:0000256" key="2">
    <source>
        <dbReference type="ARBA" id="ARBA00009477"/>
    </source>
</evidence>
<evidence type="ECO:0000259" key="10">
    <source>
        <dbReference type="Pfam" id="PF25917"/>
    </source>
</evidence>
<feature type="domain" description="AprE-like beta-barrel" evidence="11">
    <location>
        <begin position="276"/>
        <end position="369"/>
    </location>
</feature>
<dbReference type="GO" id="GO:0016020">
    <property type="term" value="C:membrane"/>
    <property type="evidence" value="ECO:0007669"/>
    <property type="project" value="UniProtKB-SubCell"/>
</dbReference>
<gene>
    <name evidence="12" type="ORF">FGF66_11725</name>
</gene>
<dbReference type="InterPro" id="IPR058982">
    <property type="entry name" value="Beta-barrel_AprE"/>
</dbReference>
<dbReference type="RefSeq" id="WP_139457818.1">
    <property type="nucleotide sequence ID" value="NZ_VDCH01000038.1"/>
</dbReference>
<dbReference type="PROSITE" id="PS00543">
    <property type="entry name" value="HLYD_FAMILY"/>
    <property type="match status" value="1"/>
</dbReference>
<dbReference type="Pfam" id="PF25917">
    <property type="entry name" value="BSH_RND"/>
    <property type="match status" value="1"/>
</dbReference>
<keyword evidence="3" id="KW-0813">Transport</keyword>
<evidence type="ECO:0000256" key="3">
    <source>
        <dbReference type="ARBA" id="ARBA00022448"/>
    </source>
</evidence>
<accession>A0A5C4RZK1</accession>
<comment type="subcellular location">
    <subcellularLocation>
        <location evidence="1">Membrane</location>
        <topology evidence="1">Single-pass membrane protein</topology>
    </subcellularLocation>
</comment>
<evidence type="ECO:0000256" key="1">
    <source>
        <dbReference type="ARBA" id="ARBA00004167"/>
    </source>
</evidence>
<dbReference type="GO" id="GO:0009306">
    <property type="term" value="P:protein secretion"/>
    <property type="evidence" value="ECO:0007669"/>
    <property type="project" value="InterPro"/>
</dbReference>
<evidence type="ECO:0000313" key="12">
    <source>
        <dbReference type="EMBL" id="TNJ36560.1"/>
    </source>
</evidence>
<dbReference type="Gene3D" id="1.10.287.470">
    <property type="entry name" value="Helix hairpin bin"/>
    <property type="match status" value="1"/>
</dbReference>
<protein>
    <submittedName>
        <fullName evidence="12">HlyD family efflux transporter periplasmic adaptor subunit</fullName>
    </submittedName>
</protein>
<feature type="domain" description="Multidrug resistance protein MdtA-like barrel-sandwich hybrid" evidence="10">
    <location>
        <begin position="75"/>
        <end position="269"/>
    </location>
</feature>
<feature type="region of interest" description="Disordered" evidence="8">
    <location>
        <begin position="1"/>
        <end position="28"/>
    </location>
</feature>
<proteinExistence type="inferred from homology"/>
<dbReference type="Gene3D" id="2.40.50.100">
    <property type="match status" value="1"/>
</dbReference>
<feature type="compositionally biased region" description="Basic and acidic residues" evidence="8">
    <location>
        <begin position="12"/>
        <end position="28"/>
    </location>
</feature>
<name>A0A5C4RZK1_CHLTI</name>
<evidence type="ECO:0000256" key="8">
    <source>
        <dbReference type="SAM" id="MobiDB-lite"/>
    </source>
</evidence>
<reference evidence="12 13" key="1">
    <citation type="submission" date="2019-05" db="EMBL/GenBank/DDBJ databases">
        <title>Draft Whole-Genome sequence of the green sulfur bacterium Chlorobaculum thiosulfatiphilum DSM 249.</title>
        <authorList>
            <person name="Meyer T.E."/>
            <person name="Kyndt J.A."/>
        </authorList>
    </citation>
    <scope>NUCLEOTIDE SEQUENCE [LARGE SCALE GENOMIC DNA]</scope>
    <source>
        <strain evidence="12 13">DSM 249</strain>
    </source>
</reference>
<sequence length="392" mass="42924">MSISSLFKRKKSEPEPASREGLKPRHTDTRSPVKIGIWILVIGFGGFMLWASLAPLDEGVPCQGVVSIATKRKVVQHRFGGTVTEVLVQEGQKVGKGDLLMVLDDQTARARYAEVHQHYLGLRATEARLLAEERGSAKMELHSDLTSDPDSVLVRRLVRTQRELLGSRLRIMSLLRQQLSGMKQLASEGFAPLSQQRDLEIKVVQFRADSEAQLAQVQDEVKADAEKSKALKQELADTRVTSPSDGQVVGLQVQTVGAVIQPGQKLMDIVPFGEPLLIEAKIAPHLIDRVRSGLTVDLHFTAFAHAPQLVIPGALESVSGDLLTESPSGAQPAVSYYLARIAVTPEGMNALGRRRIQAGMPVLAVIKTGERSMLTYILHPLMQRMAASMKEE</sequence>
<evidence type="ECO:0000256" key="6">
    <source>
        <dbReference type="ARBA" id="ARBA00023136"/>
    </source>
</evidence>
<feature type="transmembrane region" description="Helical" evidence="9">
    <location>
        <begin position="35"/>
        <end position="53"/>
    </location>
</feature>
<dbReference type="InterPro" id="IPR058625">
    <property type="entry name" value="MdtA-like_BSH"/>
</dbReference>
<organism evidence="12 13">
    <name type="scientific">Chlorobaculum thiosulfatiphilum</name>
    <name type="common">Chlorobium limicola f.sp. thiosulfatophilum</name>
    <dbReference type="NCBI Taxonomy" id="115852"/>
    <lineage>
        <taxon>Bacteria</taxon>
        <taxon>Pseudomonadati</taxon>
        <taxon>Chlorobiota</taxon>
        <taxon>Chlorobiia</taxon>
        <taxon>Chlorobiales</taxon>
        <taxon>Chlorobiaceae</taxon>
        <taxon>Chlorobaculum</taxon>
    </lineage>
</organism>
<evidence type="ECO:0000256" key="9">
    <source>
        <dbReference type="SAM" id="Phobius"/>
    </source>
</evidence>
<dbReference type="InterPro" id="IPR006144">
    <property type="entry name" value="Secretion_HlyD_CS"/>
</dbReference>
<dbReference type="Pfam" id="PF26002">
    <property type="entry name" value="Beta-barrel_AprE"/>
    <property type="match status" value="1"/>
</dbReference>
<evidence type="ECO:0000256" key="5">
    <source>
        <dbReference type="ARBA" id="ARBA00022989"/>
    </source>
</evidence>